<keyword evidence="3" id="KW-0479">Metal-binding</keyword>
<dbReference type="Gene3D" id="1.10.472.170">
    <property type="match status" value="1"/>
</dbReference>
<evidence type="ECO:0000256" key="7">
    <source>
        <dbReference type="ARBA" id="ARBA00023159"/>
    </source>
</evidence>
<dbReference type="InterPro" id="IPR011665">
    <property type="entry name" value="BRF1_TBP-bd_dom"/>
</dbReference>
<dbReference type="Proteomes" id="UP001497512">
    <property type="component" value="Chromosome 4"/>
</dbReference>
<comment type="subcellular location">
    <subcellularLocation>
        <location evidence="1">Nucleus</location>
    </subcellularLocation>
</comment>
<protein>
    <recommendedName>
        <fullName evidence="11">Cyclin-like domain-containing protein</fullName>
    </recommendedName>
</protein>
<evidence type="ECO:0000256" key="4">
    <source>
        <dbReference type="ARBA" id="ARBA00022771"/>
    </source>
</evidence>
<gene>
    <name evidence="12" type="ORF">CSSPTR1EN2_LOCUS17189</name>
</gene>
<accession>A0ABP0UML4</accession>
<dbReference type="InterPro" id="IPR036915">
    <property type="entry name" value="Cyclin-like_sf"/>
</dbReference>
<evidence type="ECO:0000256" key="9">
    <source>
        <dbReference type="ARBA" id="ARBA00023242"/>
    </source>
</evidence>
<keyword evidence="8" id="KW-0804">Transcription</keyword>
<dbReference type="InterPro" id="IPR013763">
    <property type="entry name" value="Cyclin-like_dom"/>
</dbReference>
<evidence type="ECO:0000256" key="6">
    <source>
        <dbReference type="ARBA" id="ARBA00023015"/>
    </source>
</evidence>
<dbReference type="SUPFAM" id="SSF47954">
    <property type="entry name" value="Cyclin-like"/>
    <property type="match status" value="2"/>
</dbReference>
<evidence type="ECO:0000256" key="1">
    <source>
        <dbReference type="ARBA" id="ARBA00004123"/>
    </source>
</evidence>
<evidence type="ECO:0000256" key="3">
    <source>
        <dbReference type="ARBA" id="ARBA00022723"/>
    </source>
</evidence>
<evidence type="ECO:0000256" key="2">
    <source>
        <dbReference type="ARBA" id="ARBA00010857"/>
    </source>
</evidence>
<dbReference type="PANTHER" id="PTHR11618">
    <property type="entry name" value="TRANSCRIPTION INITIATION FACTOR IIB-RELATED"/>
    <property type="match status" value="1"/>
</dbReference>
<dbReference type="InterPro" id="IPR013150">
    <property type="entry name" value="TFIIB_cyclin"/>
</dbReference>
<feature type="compositionally biased region" description="Basic residues" evidence="10">
    <location>
        <begin position="407"/>
        <end position="417"/>
    </location>
</feature>
<dbReference type="CDD" id="cd20554">
    <property type="entry name" value="CYCLIN_TFIIIB90_rpt2"/>
    <property type="match status" value="1"/>
</dbReference>
<feature type="domain" description="Cyclin-like" evidence="11">
    <location>
        <begin position="91"/>
        <end position="174"/>
    </location>
</feature>
<comment type="similarity">
    <text evidence="2">Belongs to the TFIIB family.</text>
</comment>
<dbReference type="Pfam" id="PF07741">
    <property type="entry name" value="BRF1"/>
    <property type="match status" value="1"/>
</dbReference>
<dbReference type="SMART" id="SM00385">
    <property type="entry name" value="CYCLIN"/>
    <property type="match status" value="2"/>
</dbReference>
<organism evidence="12 13">
    <name type="scientific">Sphagnum troendelagicum</name>
    <dbReference type="NCBI Taxonomy" id="128251"/>
    <lineage>
        <taxon>Eukaryota</taxon>
        <taxon>Viridiplantae</taxon>
        <taxon>Streptophyta</taxon>
        <taxon>Embryophyta</taxon>
        <taxon>Bryophyta</taxon>
        <taxon>Sphagnophytina</taxon>
        <taxon>Sphagnopsida</taxon>
        <taxon>Sphagnales</taxon>
        <taxon>Sphagnaceae</taxon>
        <taxon>Sphagnum</taxon>
    </lineage>
</organism>
<keyword evidence="7" id="KW-0010">Activator</keyword>
<dbReference type="PRINTS" id="PR00685">
    <property type="entry name" value="TIFACTORIIB"/>
</dbReference>
<evidence type="ECO:0000256" key="5">
    <source>
        <dbReference type="ARBA" id="ARBA00022833"/>
    </source>
</evidence>
<proteinExistence type="inferred from homology"/>
<evidence type="ECO:0000256" key="8">
    <source>
        <dbReference type="ARBA" id="ARBA00023163"/>
    </source>
</evidence>
<evidence type="ECO:0000259" key="11">
    <source>
        <dbReference type="SMART" id="SM00385"/>
    </source>
</evidence>
<sequence>MVWCSYCGKDQIAERDEINGFTCCTGCGRVLDDNVYSTDVTFTKGADGSSQAEGNFVRDGQTSLLRIGGAQGRVLGFQSDSHEKTLNKGKYEIQEIAERLSIKPREDMVRAAHRFYTIAVERNFTRGRLTQRVAGACLYIVCRQENHPYMLIDFSDCLQTNVYVLGAVFLQLCQLLRLEQHPIMQKPVDPSLFIHRFADRLNFGKKFHVVANCALRLVASMKRDWMQTGRRPSGICGAALFIAAHVHGFERSKADVVGVVHVCEATLKKRLVEFESTESGSLTTEEFDAKAKEIDLQIRVGLVSPQIEGKGMSEIMCEHKVMGAVHFAHGLCRGCYDEFVKVSGGMQGGSAPPAFQRAEQQRLEEKKKAMIAQGVVFSDDEDPAHGTLYITQKALKRKTGVGSRGRGQGRGRGRGRGSVKQIEECKGGEGNDRNGEGANSGEAEGDDADMTGLEEEEVNGYLHNEEEVRLKTIIWTEMNKEYLEEQSAKQAAIAASEAARVAAFAAAATNSASAADLAAAAAAAVAKLKKERKQKRAEDAKRPPPETAADATCQMLVSKRFSSKVNYTALAKLFDGGAVSNDVTALKDGNEDNIEAEPTKADVGEVDAGDMAEDDDYEEAAVYGNDEAQDYLKVEGLSPFGLQDMDAEEEYYDEY</sequence>
<dbReference type="Gene3D" id="1.20.5.650">
    <property type="entry name" value="Single helix bin"/>
    <property type="match status" value="1"/>
</dbReference>
<dbReference type="EMBL" id="OZ019896">
    <property type="protein sequence ID" value="CAK9224153.1"/>
    <property type="molecule type" value="Genomic_DNA"/>
</dbReference>
<feature type="region of interest" description="Disordered" evidence="10">
    <location>
        <begin position="399"/>
        <end position="450"/>
    </location>
</feature>
<dbReference type="InterPro" id="IPR000812">
    <property type="entry name" value="TFIIB"/>
</dbReference>
<dbReference type="Gene3D" id="1.10.472.10">
    <property type="entry name" value="Cyclin-like"/>
    <property type="match status" value="1"/>
</dbReference>
<evidence type="ECO:0000256" key="10">
    <source>
        <dbReference type="SAM" id="MobiDB-lite"/>
    </source>
</evidence>
<feature type="domain" description="Cyclin-like" evidence="11">
    <location>
        <begin position="192"/>
        <end position="276"/>
    </location>
</feature>
<dbReference type="SUPFAM" id="SSF57783">
    <property type="entry name" value="Zinc beta-ribbon"/>
    <property type="match status" value="1"/>
</dbReference>
<name>A0ABP0UML4_9BRYO</name>
<keyword evidence="4" id="KW-0863">Zinc-finger</keyword>
<dbReference type="CDD" id="cd20553">
    <property type="entry name" value="CYCLIN_TFIIIB90_rpt1"/>
    <property type="match status" value="1"/>
</dbReference>
<evidence type="ECO:0000313" key="12">
    <source>
        <dbReference type="EMBL" id="CAK9224153.1"/>
    </source>
</evidence>
<feature type="compositionally biased region" description="Basic and acidic residues" evidence="10">
    <location>
        <begin position="421"/>
        <end position="435"/>
    </location>
</feature>
<reference evidence="12" key="1">
    <citation type="submission" date="2024-02" db="EMBL/GenBank/DDBJ databases">
        <authorList>
            <consortium name="ELIXIR-Norway"/>
            <consortium name="Elixir Norway"/>
        </authorList>
    </citation>
    <scope>NUCLEOTIDE SEQUENCE</scope>
</reference>
<keyword evidence="9" id="KW-0539">Nucleus</keyword>
<keyword evidence="6" id="KW-0805">Transcription regulation</keyword>
<evidence type="ECO:0000313" key="13">
    <source>
        <dbReference type="Proteomes" id="UP001497512"/>
    </source>
</evidence>
<dbReference type="PANTHER" id="PTHR11618:SF4">
    <property type="entry name" value="TRANSCRIPTION FACTOR IIIB 90 KDA SUBUNIT"/>
    <property type="match status" value="1"/>
</dbReference>
<keyword evidence="13" id="KW-1185">Reference proteome</keyword>
<keyword evidence="5" id="KW-0862">Zinc</keyword>
<dbReference type="Pfam" id="PF00382">
    <property type="entry name" value="TFIIB"/>
    <property type="match status" value="2"/>
</dbReference>